<dbReference type="InterPro" id="IPR050219">
    <property type="entry name" value="DnaG_primase"/>
</dbReference>
<dbReference type="GO" id="GO:0006269">
    <property type="term" value="P:DNA replication, synthesis of primer"/>
    <property type="evidence" value="ECO:0007669"/>
    <property type="project" value="TreeGrafter"/>
</dbReference>
<accession>A0A1G5H218</accession>
<evidence type="ECO:0000256" key="1">
    <source>
        <dbReference type="ARBA" id="ARBA00022723"/>
    </source>
</evidence>
<dbReference type="GO" id="GO:0003899">
    <property type="term" value="F:DNA-directed RNA polymerase activity"/>
    <property type="evidence" value="ECO:0007669"/>
    <property type="project" value="InterPro"/>
</dbReference>
<dbReference type="Pfam" id="PF01807">
    <property type="entry name" value="Zn_ribbon_DnaG"/>
    <property type="match status" value="1"/>
</dbReference>
<protein>
    <submittedName>
        <fullName evidence="5">CHC2 zinc finger</fullName>
    </submittedName>
</protein>
<dbReference type="Proteomes" id="UP000183047">
    <property type="component" value="Unassembled WGS sequence"/>
</dbReference>
<dbReference type="AlphaFoldDB" id="A0A1G5H218"/>
<keyword evidence="2" id="KW-0863">Zinc-finger</keyword>
<dbReference type="GO" id="GO:0005737">
    <property type="term" value="C:cytoplasm"/>
    <property type="evidence" value="ECO:0007669"/>
    <property type="project" value="TreeGrafter"/>
</dbReference>
<dbReference type="RefSeq" id="WP_074463477.1">
    <property type="nucleotide sequence ID" value="NZ_FMUR01000029.1"/>
</dbReference>
<dbReference type="SMART" id="SM00400">
    <property type="entry name" value="ZnF_CHCC"/>
    <property type="match status" value="1"/>
</dbReference>
<dbReference type="PANTHER" id="PTHR30313:SF2">
    <property type="entry name" value="DNA PRIMASE"/>
    <property type="match status" value="1"/>
</dbReference>
<dbReference type="SUPFAM" id="SSF57783">
    <property type="entry name" value="Zinc beta-ribbon"/>
    <property type="match status" value="1"/>
</dbReference>
<keyword evidence="6" id="KW-1185">Reference proteome</keyword>
<proteinExistence type="predicted"/>
<dbReference type="GO" id="GO:0008270">
    <property type="term" value="F:zinc ion binding"/>
    <property type="evidence" value="ECO:0007669"/>
    <property type="project" value="UniProtKB-KW"/>
</dbReference>
<reference evidence="6" key="1">
    <citation type="submission" date="2016-10" db="EMBL/GenBank/DDBJ databases">
        <authorList>
            <person name="Varghese N."/>
            <person name="Submissions S."/>
        </authorList>
    </citation>
    <scope>NUCLEOTIDE SEQUENCE [LARGE SCALE GENOMIC DNA]</scope>
    <source>
        <strain evidence="6">XBD2006</strain>
    </source>
</reference>
<dbReference type="InterPro" id="IPR036977">
    <property type="entry name" value="DNA_primase_Znf_CHC2"/>
</dbReference>
<sequence>MSIKSPNFKKESVFDIVKSNISARQVADRYGITINHNGMCLCPFHNDKHPSMKIDKRFYCFGCGKKGDAIDFVSDYFHLNAKNSAIKICEDFGLSFDTNYHASPKIKLRSKSDEQILYETEKHIFLVLTDYLQLLKKWKTEYAPKDENDEWHPYFCEALEEIDHVEYWLDTLLYGNISDRAFFITNYGRKVITIEKRMEQLR</sequence>
<evidence type="ECO:0000313" key="6">
    <source>
        <dbReference type="Proteomes" id="UP000183047"/>
    </source>
</evidence>
<keyword evidence="1" id="KW-0479">Metal-binding</keyword>
<evidence type="ECO:0000256" key="3">
    <source>
        <dbReference type="ARBA" id="ARBA00022833"/>
    </source>
</evidence>
<organism evidence="5 6">
    <name type="scientific">Butyrivibrio hungatei</name>
    <dbReference type="NCBI Taxonomy" id="185008"/>
    <lineage>
        <taxon>Bacteria</taxon>
        <taxon>Bacillati</taxon>
        <taxon>Bacillota</taxon>
        <taxon>Clostridia</taxon>
        <taxon>Lachnospirales</taxon>
        <taxon>Lachnospiraceae</taxon>
        <taxon>Butyrivibrio</taxon>
    </lineage>
</organism>
<dbReference type="OrthoDB" id="9773296at2"/>
<evidence type="ECO:0000313" key="5">
    <source>
        <dbReference type="EMBL" id="SCY56958.1"/>
    </source>
</evidence>
<dbReference type="PANTHER" id="PTHR30313">
    <property type="entry name" value="DNA PRIMASE"/>
    <property type="match status" value="1"/>
</dbReference>
<gene>
    <name evidence="5" type="ORF">SAMN02910451_03127</name>
</gene>
<name>A0A1G5H218_9FIRM</name>
<dbReference type="GO" id="GO:0003677">
    <property type="term" value="F:DNA binding"/>
    <property type="evidence" value="ECO:0007669"/>
    <property type="project" value="InterPro"/>
</dbReference>
<evidence type="ECO:0000259" key="4">
    <source>
        <dbReference type="SMART" id="SM00400"/>
    </source>
</evidence>
<dbReference type="Gene3D" id="3.90.580.10">
    <property type="entry name" value="Zinc finger, CHC2-type domain"/>
    <property type="match status" value="1"/>
</dbReference>
<dbReference type="EMBL" id="FMUR01000029">
    <property type="protein sequence ID" value="SCY56958.1"/>
    <property type="molecule type" value="Genomic_DNA"/>
</dbReference>
<feature type="domain" description="Zinc finger CHC2-type" evidence="4">
    <location>
        <begin position="39"/>
        <end position="89"/>
    </location>
</feature>
<dbReference type="InterPro" id="IPR002694">
    <property type="entry name" value="Znf_CHC2"/>
</dbReference>
<evidence type="ECO:0000256" key="2">
    <source>
        <dbReference type="ARBA" id="ARBA00022771"/>
    </source>
</evidence>
<keyword evidence="3" id="KW-0862">Zinc</keyword>